<keyword evidence="5 23" id="KW-0812">Transmembrane</keyword>
<name>A0A8C8JIP9_ONCTS</name>
<keyword evidence="4" id="KW-0633">Potassium transport</keyword>
<dbReference type="GO" id="GO:0034702">
    <property type="term" value="C:monoatomic ion channel complex"/>
    <property type="evidence" value="ECO:0007669"/>
    <property type="project" value="UniProtKB-KW"/>
</dbReference>
<evidence type="ECO:0000256" key="12">
    <source>
        <dbReference type="ARBA" id="ARBA00023180"/>
    </source>
</evidence>
<dbReference type="InterPro" id="IPR000700">
    <property type="entry name" value="PAS-assoc_C"/>
</dbReference>
<comment type="similarity">
    <text evidence="16">Belongs to the potassium channel family. H (Eag) (TC 1.A.1.20) subfamily. Kv12.3/KCNH4 sub-subfamily.</text>
</comment>
<sequence>MPVMKGLLAPQNTFLDTIATRFDGTHSNFLLGNAQGHRGYPIVYCSDGFCELTGFARTEVMQKKCSCRFLYGHDTSEHVAQQMEKALEGREEFQTEVHFYKKNGTSFWCLLDVVPIKNEKGEMVLFLFSFKDITDTHGKVHHKKEGRKSGSSHFSEARKRGRTMIYHLTSQFSRGGKREVNLGSNMFEKPSSLPEYKVAAVQKSRFILLHYSVSKALWDWMILLATFYVAVTVPYNVCFTPYDELDTAARATIVSDIAVEMLFILDIILNFRTSFVSTSGQVVYEARSICRIFTYTILLLQKLDRYSQYSAMVLTLLMSMFALLAHWMACIWYIIGRKEMENNDPDTWDIGWLHELGKRLETPYANSTLGGPSVRSSYIAALYFTLSSLTSVGFGNVCANTDAEKIFSICTMLIGALMHAVVFGNVTAIIQRMYSRRSLYHTRMKDLKDFIRVHRLPQQLKQRMLEYFQTTWSVNNGIDANELLHDFPDELRADIAMHLNKDILQLPVFEGASRGCLRSLSLHIKTSFCAPGEYLIRQGDALHANYFVCSGSLEVLKDSMVLAILGKGDLIGSDLPGTDHVIKTNADVKALTYCDLQYISVRALREVLEFYPEYASLFTADILHNLTYNLREGSEAEGLTRFSRSPRLPHVSANRRGSTEHKLPSIIETKGGLHDDSDEYYHLSPASRTRRANLLLPSLSSPVRRTSLGNLLGDELRQFNALRRCRSPNLSRGGLPRGHSLSSPQPLTKKEHSVPVAAPASPPTSGELGAGSQGRKPSKLLIPTVSYFVPPDLSPRVVDGIEDNGRTFLFNMEHSGPKASTTGRPSEGNAKPVLNPALTAP</sequence>
<dbReference type="CDD" id="cd00130">
    <property type="entry name" value="PAS"/>
    <property type="match status" value="1"/>
</dbReference>
<dbReference type="InterPro" id="IPR003950">
    <property type="entry name" value="K_chnl_volt-dep_ELK"/>
</dbReference>
<evidence type="ECO:0000256" key="16">
    <source>
        <dbReference type="ARBA" id="ARBA00061598"/>
    </source>
</evidence>
<dbReference type="Gene3D" id="1.10.287.70">
    <property type="match status" value="1"/>
</dbReference>
<keyword evidence="8" id="KW-0630">Potassium</keyword>
<dbReference type="GeneTree" id="ENSGT00940000156363"/>
<evidence type="ECO:0000256" key="4">
    <source>
        <dbReference type="ARBA" id="ARBA00022538"/>
    </source>
</evidence>
<dbReference type="Pfam" id="PF13426">
    <property type="entry name" value="PAS_9"/>
    <property type="match status" value="1"/>
</dbReference>
<dbReference type="SUPFAM" id="SSF81324">
    <property type="entry name" value="Voltage-gated potassium channels"/>
    <property type="match status" value="1"/>
</dbReference>
<evidence type="ECO:0000256" key="3">
    <source>
        <dbReference type="ARBA" id="ARBA00022448"/>
    </source>
</evidence>
<protein>
    <recommendedName>
        <fullName evidence="17">Voltage-gated delayed rectifier potassium channel KCNH4</fullName>
    </recommendedName>
    <alternativeName>
        <fullName evidence="21">Brain-specific eag-like channel 2</fullName>
    </alternativeName>
    <alternativeName>
        <fullName evidence="19">Ether-a-go-go-like potassium channel 1</fullName>
    </alternativeName>
    <alternativeName>
        <fullName evidence="18">Potassium voltage-gated channel subfamily H member 4</fullName>
    </alternativeName>
    <alternativeName>
        <fullName evidence="20">Voltage-gated potassium channel subunit Kv12.3</fullName>
    </alternativeName>
</protein>
<feature type="domain" description="PAC" evidence="26">
    <location>
        <begin position="93"/>
        <end position="145"/>
    </location>
</feature>
<dbReference type="InterPro" id="IPR000014">
    <property type="entry name" value="PAS"/>
</dbReference>
<evidence type="ECO:0000256" key="1">
    <source>
        <dbReference type="ARBA" id="ARBA00004141"/>
    </source>
</evidence>
<feature type="domain" description="PAS" evidence="25">
    <location>
        <begin position="14"/>
        <end position="90"/>
    </location>
</feature>
<dbReference type="PROSITE" id="PS50112">
    <property type="entry name" value="PAS"/>
    <property type="match status" value="1"/>
</dbReference>
<dbReference type="FunFam" id="1.10.1200.260:FF:000002">
    <property type="entry name" value="Potassium voltage-gated channel subfamily H member 8"/>
    <property type="match status" value="1"/>
</dbReference>
<dbReference type="PRINTS" id="PR01465">
    <property type="entry name" value="ELKCHANNEL"/>
</dbReference>
<dbReference type="SMART" id="SM00086">
    <property type="entry name" value="PAC"/>
    <property type="match status" value="1"/>
</dbReference>
<dbReference type="FunFam" id="3.30.450.20:FF:000001">
    <property type="entry name" value="Potassium voltage-gated channel subfamily H member 7"/>
    <property type="match status" value="1"/>
</dbReference>
<keyword evidence="6" id="KW-0631">Potassium channel</keyword>
<keyword evidence="10" id="KW-0406">Ion transport</keyword>
<evidence type="ECO:0000256" key="6">
    <source>
        <dbReference type="ARBA" id="ARBA00022826"/>
    </source>
</evidence>
<reference evidence="27" key="2">
    <citation type="submission" date="2025-09" db="UniProtKB">
        <authorList>
            <consortium name="Ensembl"/>
        </authorList>
    </citation>
    <scope>IDENTIFICATION</scope>
</reference>
<evidence type="ECO:0000256" key="10">
    <source>
        <dbReference type="ARBA" id="ARBA00023065"/>
    </source>
</evidence>
<dbReference type="InterPro" id="IPR003938">
    <property type="entry name" value="K_chnl_volt-dep_EAG/ELK/ERG"/>
</dbReference>
<evidence type="ECO:0000256" key="18">
    <source>
        <dbReference type="ARBA" id="ARBA00075970"/>
    </source>
</evidence>
<feature type="transmembrane region" description="Helical" evidence="23">
    <location>
        <begin position="406"/>
        <end position="430"/>
    </location>
</feature>
<evidence type="ECO:0000256" key="8">
    <source>
        <dbReference type="ARBA" id="ARBA00022958"/>
    </source>
</evidence>
<dbReference type="PANTHER" id="PTHR10217">
    <property type="entry name" value="VOLTAGE AND LIGAND GATED POTASSIUM CHANNEL"/>
    <property type="match status" value="1"/>
</dbReference>
<dbReference type="PANTHER" id="PTHR10217:SF630">
    <property type="entry name" value="POTASSIUM VOLTAGE-GATED CHANNEL SUBFAMILY H MEMBER 4"/>
    <property type="match status" value="1"/>
</dbReference>
<comment type="subcellular location">
    <subcellularLocation>
        <location evidence="1">Membrane</location>
        <topology evidence="1">Multi-pass membrane protein</topology>
    </subcellularLocation>
</comment>
<dbReference type="InterPro" id="IPR005821">
    <property type="entry name" value="Ion_trans_dom"/>
</dbReference>
<dbReference type="PROSITE" id="PS50042">
    <property type="entry name" value="CNMP_BINDING_3"/>
    <property type="match status" value="1"/>
</dbReference>
<dbReference type="NCBIfam" id="TIGR00229">
    <property type="entry name" value="sensory_box"/>
    <property type="match status" value="1"/>
</dbReference>
<dbReference type="GO" id="GO:0005249">
    <property type="term" value="F:voltage-gated potassium channel activity"/>
    <property type="evidence" value="ECO:0007669"/>
    <property type="project" value="InterPro"/>
</dbReference>
<dbReference type="Gene3D" id="2.60.120.10">
    <property type="entry name" value="Jelly Rolls"/>
    <property type="match status" value="1"/>
</dbReference>
<feature type="region of interest" description="Disordered" evidence="22">
    <location>
        <begin position="811"/>
        <end position="841"/>
    </location>
</feature>
<dbReference type="GO" id="GO:0042391">
    <property type="term" value="P:regulation of membrane potential"/>
    <property type="evidence" value="ECO:0007669"/>
    <property type="project" value="TreeGrafter"/>
</dbReference>
<proteinExistence type="inferred from homology"/>
<dbReference type="InterPro" id="IPR014710">
    <property type="entry name" value="RmlC-like_jellyroll"/>
</dbReference>
<keyword evidence="3" id="KW-0813">Transport</keyword>
<dbReference type="GO" id="GO:0005886">
    <property type="term" value="C:plasma membrane"/>
    <property type="evidence" value="ECO:0007669"/>
    <property type="project" value="TreeGrafter"/>
</dbReference>
<feature type="transmembrane region" description="Helical" evidence="23">
    <location>
        <begin position="311"/>
        <end position="335"/>
    </location>
</feature>
<evidence type="ECO:0000256" key="22">
    <source>
        <dbReference type="SAM" id="MobiDB-lite"/>
    </source>
</evidence>
<keyword evidence="11 23" id="KW-0472">Membrane</keyword>
<dbReference type="InterPro" id="IPR035965">
    <property type="entry name" value="PAS-like_dom_sf"/>
</dbReference>
<gene>
    <name evidence="27" type="primary">LOC112223779</name>
</gene>
<evidence type="ECO:0000256" key="5">
    <source>
        <dbReference type="ARBA" id="ARBA00022692"/>
    </source>
</evidence>
<keyword evidence="13" id="KW-0407">Ion channel</keyword>
<dbReference type="PROSITE" id="PS50113">
    <property type="entry name" value="PAC"/>
    <property type="match status" value="1"/>
</dbReference>
<reference evidence="27" key="1">
    <citation type="submission" date="2025-08" db="UniProtKB">
        <authorList>
            <consortium name="Ensembl"/>
        </authorList>
    </citation>
    <scope>IDENTIFICATION</scope>
</reference>
<dbReference type="Ensembl" id="ENSOTST00005101510.2">
    <property type="protein sequence ID" value="ENSOTSP00005093627.2"/>
    <property type="gene ID" value="ENSOTSG00005043473.2"/>
</dbReference>
<keyword evidence="12" id="KW-0325">Glycoprotein</keyword>
<organism evidence="27 28">
    <name type="scientific">Oncorhynchus tshawytscha</name>
    <name type="common">Chinook salmon</name>
    <name type="synonym">Salmo tshawytscha</name>
    <dbReference type="NCBI Taxonomy" id="74940"/>
    <lineage>
        <taxon>Eukaryota</taxon>
        <taxon>Metazoa</taxon>
        <taxon>Chordata</taxon>
        <taxon>Craniata</taxon>
        <taxon>Vertebrata</taxon>
        <taxon>Euteleostomi</taxon>
        <taxon>Actinopterygii</taxon>
        <taxon>Neopterygii</taxon>
        <taxon>Teleostei</taxon>
        <taxon>Protacanthopterygii</taxon>
        <taxon>Salmoniformes</taxon>
        <taxon>Salmonidae</taxon>
        <taxon>Salmoninae</taxon>
        <taxon>Oncorhynchus</taxon>
    </lineage>
</organism>
<evidence type="ECO:0000259" key="25">
    <source>
        <dbReference type="PROSITE" id="PS50112"/>
    </source>
</evidence>
<evidence type="ECO:0000256" key="15">
    <source>
        <dbReference type="ARBA" id="ARBA00058898"/>
    </source>
</evidence>
<dbReference type="Pfam" id="PF00520">
    <property type="entry name" value="Ion_trans"/>
    <property type="match status" value="1"/>
</dbReference>
<evidence type="ECO:0000256" key="2">
    <source>
        <dbReference type="ARBA" id="ARBA00011552"/>
    </source>
</evidence>
<feature type="region of interest" description="Disordered" evidence="22">
    <location>
        <begin position="727"/>
        <end position="777"/>
    </location>
</feature>
<dbReference type="Proteomes" id="UP000694402">
    <property type="component" value="Unassembled WGS sequence"/>
</dbReference>
<evidence type="ECO:0000256" key="14">
    <source>
        <dbReference type="ARBA" id="ARBA00034430"/>
    </source>
</evidence>
<dbReference type="CDD" id="cd00038">
    <property type="entry name" value="CAP_ED"/>
    <property type="match status" value="1"/>
</dbReference>
<dbReference type="SMART" id="SM00100">
    <property type="entry name" value="cNMP"/>
    <property type="match status" value="1"/>
</dbReference>
<dbReference type="InterPro" id="IPR018490">
    <property type="entry name" value="cNMP-bd_dom_sf"/>
</dbReference>
<evidence type="ECO:0000256" key="13">
    <source>
        <dbReference type="ARBA" id="ARBA00023303"/>
    </source>
</evidence>
<feature type="transmembrane region" description="Helical" evidence="23">
    <location>
        <begin position="217"/>
        <end position="237"/>
    </location>
</feature>
<accession>A0A8C8JIP9</accession>
<evidence type="ECO:0000256" key="11">
    <source>
        <dbReference type="ARBA" id="ARBA00023136"/>
    </source>
</evidence>
<dbReference type="InterPro" id="IPR050818">
    <property type="entry name" value="KCNH_animal-type"/>
</dbReference>
<dbReference type="Pfam" id="PF00027">
    <property type="entry name" value="cNMP_binding"/>
    <property type="match status" value="1"/>
</dbReference>
<dbReference type="FunFam" id="2.60.120.10:FF:000014">
    <property type="entry name" value="Potassium voltage-gated channel, subfamily H (Eag-related), member 4"/>
    <property type="match status" value="1"/>
</dbReference>
<evidence type="ECO:0000256" key="19">
    <source>
        <dbReference type="ARBA" id="ARBA00076367"/>
    </source>
</evidence>
<feature type="domain" description="Cyclic nucleotide-binding" evidence="24">
    <location>
        <begin position="508"/>
        <end position="608"/>
    </location>
</feature>
<comment type="subunit">
    <text evidence="2">The potassium channel is probably composed of a homo- or heterotetrameric complex of pore-forming alpha subunits that can associate with modulating beta subunits.</text>
</comment>
<dbReference type="Gene3D" id="3.30.450.20">
    <property type="entry name" value="PAS domain"/>
    <property type="match status" value="1"/>
</dbReference>
<evidence type="ECO:0000256" key="20">
    <source>
        <dbReference type="ARBA" id="ARBA00082973"/>
    </source>
</evidence>
<evidence type="ECO:0000259" key="26">
    <source>
        <dbReference type="PROSITE" id="PS50113"/>
    </source>
</evidence>
<dbReference type="SUPFAM" id="SSF51206">
    <property type="entry name" value="cAMP-binding domain-like"/>
    <property type="match status" value="1"/>
</dbReference>
<keyword evidence="28" id="KW-1185">Reference proteome</keyword>
<feature type="transmembrane region" description="Helical" evidence="23">
    <location>
        <begin position="378"/>
        <end position="399"/>
    </location>
</feature>
<evidence type="ECO:0000256" key="23">
    <source>
        <dbReference type="SAM" id="Phobius"/>
    </source>
</evidence>
<comment type="function">
    <text evidence="15">Pore-forming (alpha) subunit of a voltage-gated delayed rectifier. Activates at more negative voltages, exhibits fast prepulse-independent activation kinetics and deactivates much more slowly, but shows no inactivation.</text>
</comment>
<dbReference type="Gene3D" id="1.10.1200.260">
    <property type="match status" value="1"/>
</dbReference>
<comment type="catalytic activity">
    <reaction evidence="14">
        <text>K(+)(in) = K(+)(out)</text>
        <dbReference type="Rhea" id="RHEA:29463"/>
        <dbReference type="ChEBI" id="CHEBI:29103"/>
    </reaction>
</comment>
<evidence type="ECO:0000313" key="27">
    <source>
        <dbReference type="Ensembl" id="ENSOTSP00005093627.2"/>
    </source>
</evidence>
<evidence type="ECO:0000313" key="28">
    <source>
        <dbReference type="Proteomes" id="UP000694402"/>
    </source>
</evidence>
<dbReference type="SUPFAM" id="SSF55785">
    <property type="entry name" value="PYP-like sensor domain (PAS domain)"/>
    <property type="match status" value="1"/>
</dbReference>
<evidence type="ECO:0000256" key="7">
    <source>
        <dbReference type="ARBA" id="ARBA00022882"/>
    </source>
</evidence>
<keyword evidence="7" id="KW-0851">Voltage-gated channel</keyword>
<dbReference type="AlphaFoldDB" id="A0A8C8JIP9"/>
<evidence type="ECO:0000256" key="9">
    <source>
        <dbReference type="ARBA" id="ARBA00022989"/>
    </source>
</evidence>
<dbReference type="InterPro" id="IPR001610">
    <property type="entry name" value="PAC"/>
</dbReference>
<dbReference type="InterPro" id="IPR000595">
    <property type="entry name" value="cNMP-bd_dom"/>
</dbReference>
<evidence type="ECO:0000256" key="17">
    <source>
        <dbReference type="ARBA" id="ARBA00074373"/>
    </source>
</evidence>
<keyword evidence="9 23" id="KW-1133">Transmembrane helix</keyword>
<evidence type="ECO:0000256" key="21">
    <source>
        <dbReference type="ARBA" id="ARBA00083198"/>
    </source>
</evidence>
<evidence type="ECO:0000259" key="24">
    <source>
        <dbReference type="PROSITE" id="PS50042"/>
    </source>
</evidence>
<dbReference type="PRINTS" id="PR01463">
    <property type="entry name" value="EAGCHANLFMLY"/>
</dbReference>